<dbReference type="EMBL" id="JAHLDV010000017">
    <property type="protein sequence ID" value="MBU3159970.1"/>
    <property type="molecule type" value="Genomic_DNA"/>
</dbReference>
<evidence type="ECO:0000256" key="3">
    <source>
        <dbReference type="ARBA" id="ARBA00022806"/>
    </source>
</evidence>
<dbReference type="CDD" id="cd06529">
    <property type="entry name" value="S24_LexA-like"/>
    <property type="match status" value="1"/>
</dbReference>
<reference evidence="7 8" key="1">
    <citation type="submission" date="2021-06" db="EMBL/GenBank/DDBJ databases">
        <title>Clostridia strains as spoilage organisms.</title>
        <authorList>
            <person name="Wambui J."/>
            <person name="Stephan R."/>
            <person name="Stevens M.J.A."/>
        </authorList>
    </citation>
    <scope>NUCLEOTIDE SEQUENCE [LARGE SCALE GENOMIC DNA]</scope>
    <source>
        <strain evidence="7 8">DSM 14204</strain>
    </source>
</reference>
<dbReference type="Pfam" id="PF00717">
    <property type="entry name" value="Peptidase_S24"/>
    <property type="match status" value="1"/>
</dbReference>
<keyword evidence="4" id="KW-0067">ATP-binding</keyword>
<protein>
    <submittedName>
        <fullName evidence="7">Repressor LexA</fullName>
    </submittedName>
</protein>
<evidence type="ECO:0000256" key="2">
    <source>
        <dbReference type="ARBA" id="ARBA00022801"/>
    </source>
</evidence>
<evidence type="ECO:0000256" key="1">
    <source>
        <dbReference type="ARBA" id="ARBA00022741"/>
    </source>
</evidence>
<dbReference type="InterPro" id="IPR039418">
    <property type="entry name" value="LexA-like"/>
</dbReference>
<dbReference type="InterPro" id="IPR050077">
    <property type="entry name" value="LexA_repressor"/>
</dbReference>
<gene>
    <name evidence="7" type="ORF">KPL37_09420</name>
</gene>
<organism evidence="7 8">
    <name type="scientific">Clostridium frigoris</name>
    <dbReference type="NCBI Taxonomy" id="205327"/>
    <lineage>
        <taxon>Bacteria</taxon>
        <taxon>Bacillati</taxon>
        <taxon>Bacillota</taxon>
        <taxon>Clostridia</taxon>
        <taxon>Eubacteriales</taxon>
        <taxon>Clostridiaceae</taxon>
        <taxon>Clostridium</taxon>
    </lineage>
</organism>
<evidence type="ECO:0000313" key="7">
    <source>
        <dbReference type="EMBL" id="MBU3159970.1"/>
    </source>
</evidence>
<sequence length="509" mass="59592">MELDLKQRRMIHSKPSRYSLVRGDKGTGKTTAAIYRSLYLKNNYCLYEDDKVLMLTSEDEDINFIEDIYVAAEEETRFEYLSLFSDEKRKIHVNTLESIMYKYFLKYENKKEIIIDNDKKNIIMKECIIKVKENYPRLRILHSDYIQFFIDEVKWIKSCNYLKVDLYLQASRIGRKCEKGKGPQKINKNSTVRKAIYELMLMYNEKMNLENFIDNEDANIYALKMLQSDPANKYTHIIIDKSDNLTKVQLEFINDLYEQKSYSTMTFIVDIGEIRNANSWVIRGKKVNLRPLGEKVKSYIFKNNYQLQEKLMEVHEDIVVNNFNIDDLENFQYCDIRHGRAYEFMRDYSRISDIIVNDEKGDYEYINEELVELPVYSDIAAGEPIQINSEIEGNFYIPRYWLKGVNNPFILKVKGDSMIGANIDDGDYVVIRQEQAANNKDIVAVDIGGNATLKRLSIGRDRILLMPENEKYKPIVIDSEDTYIIGIAIGIIKHKNNGLEGNGIKQINL</sequence>
<dbReference type="Pfam" id="PF00580">
    <property type="entry name" value="UvrD-helicase"/>
    <property type="match status" value="1"/>
</dbReference>
<keyword evidence="1" id="KW-0547">Nucleotide-binding</keyword>
<name>A0ABS6BUE6_9CLOT</name>
<comment type="caution">
    <text evidence="7">The sequence shown here is derived from an EMBL/GenBank/DDBJ whole genome shotgun (WGS) entry which is preliminary data.</text>
</comment>
<feature type="domain" description="UvrD-like helicase ATP-binding" evidence="5">
    <location>
        <begin position="6"/>
        <end position="265"/>
    </location>
</feature>
<evidence type="ECO:0000256" key="4">
    <source>
        <dbReference type="ARBA" id="ARBA00022840"/>
    </source>
</evidence>
<evidence type="ECO:0000313" key="8">
    <source>
        <dbReference type="Proteomes" id="UP000776252"/>
    </source>
</evidence>
<dbReference type="Proteomes" id="UP000776252">
    <property type="component" value="Unassembled WGS sequence"/>
</dbReference>
<feature type="domain" description="Peptidase S24/S26A/S26B/S26C" evidence="6">
    <location>
        <begin position="374"/>
        <end position="489"/>
    </location>
</feature>
<dbReference type="InterPro" id="IPR014016">
    <property type="entry name" value="UvrD-like_ATP-bd"/>
</dbReference>
<keyword evidence="3" id="KW-0347">Helicase</keyword>
<evidence type="ECO:0000259" key="6">
    <source>
        <dbReference type="Pfam" id="PF00717"/>
    </source>
</evidence>
<dbReference type="InterPro" id="IPR015927">
    <property type="entry name" value="Peptidase_S24_S26A/B/C"/>
</dbReference>
<accession>A0ABS6BUE6</accession>
<dbReference type="RefSeq" id="WP_216148507.1">
    <property type="nucleotide sequence ID" value="NZ_JAHLDV010000017.1"/>
</dbReference>
<dbReference type="PANTHER" id="PTHR33516:SF2">
    <property type="entry name" value="LEXA REPRESSOR-RELATED"/>
    <property type="match status" value="1"/>
</dbReference>
<evidence type="ECO:0000259" key="5">
    <source>
        <dbReference type="Pfam" id="PF00580"/>
    </source>
</evidence>
<keyword evidence="8" id="KW-1185">Reference proteome</keyword>
<keyword evidence="2" id="KW-0378">Hydrolase</keyword>
<proteinExistence type="predicted"/>
<dbReference type="PANTHER" id="PTHR33516">
    <property type="entry name" value="LEXA REPRESSOR"/>
    <property type="match status" value="1"/>
</dbReference>